<evidence type="ECO:0000313" key="3">
    <source>
        <dbReference type="Proteomes" id="UP000000600"/>
    </source>
</evidence>
<organism evidence="2 3">
    <name type="scientific">Paramecium tetraurelia</name>
    <dbReference type="NCBI Taxonomy" id="5888"/>
    <lineage>
        <taxon>Eukaryota</taxon>
        <taxon>Sar</taxon>
        <taxon>Alveolata</taxon>
        <taxon>Ciliophora</taxon>
        <taxon>Intramacronucleata</taxon>
        <taxon>Oligohymenophorea</taxon>
        <taxon>Peniculida</taxon>
        <taxon>Parameciidae</taxon>
        <taxon>Paramecium</taxon>
    </lineage>
</organism>
<dbReference type="AlphaFoldDB" id="A0E8F9"/>
<dbReference type="RefSeq" id="XP_001458973.1">
    <property type="nucleotide sequence ID" value="XM_001458936.1"/>
</dbReference>
<sequence>MVSLSNIQQLIINQLLLNNQQNHLSFASTVQSAHPTHREILSQILIDDEDTNNEELEILQDSKIEQIDQELHIYNQNSQNDEIEAKLSKCQTDKALLKIEKQQRLNNFLTQPSPSMSPKDNIQQKTTSSSMYSTTKTTIYKRSVSPIFTTVRHLFSVIRI</sequence>
<dbReference type="EMBL" id="CT868663">
    <property type="protein sequence ID" value="CAK91576.1"/>
    <property type="molecule type" value="Genomic_DNA"/>
</dbReference>
<dbReference type="GeneID" id="5044758"/>
<name>A0E8F9_PARTE</name>
<feature type="region of interest" description="Disordered" evidence="1">
    <location>
        <begin position="109"/>
        <end position="129"/>
    </location>
</feature>
<dbReference type="InParanoid" id="A0E8F9"/>
<feature type="compositionally biased region" description="Polar residues" evidence="1">
    <location>
        <begin position="109"/>
        <end position="125"/>
    </location>
</feature>
<reference evidence="2 3" key="1">
    <citation type="journal article" date="2006" name="Nature">
        <title>Global trends of whole-genome duplications revealed by the ciliate Paramecium tetraurelia.</title>
        <authorList>
            <consortium name="Genoscope"/>
            <person name="Aury J.-M."/>
            <person name="Jaillon O."/>
            <person name="Duret L."/>
            <person name="Noel B."/>
            <person name="Jubin C."/>
            <person name="Porcel B.M."/>
            <person name="Segurens B."/>
            <person name="Daubin V."/>
            <person name="Anthouard V."/>
            <person name="Aiach N."/>
            <person name="Arnaiz O."/>
            <person name="Billaut A."/>
            <person name="Beisson J."/>
            <person name="Blanc I."/>
            <person name="Bouhouche K."/>
            <person name="Camara F."/>
            <person name="Duharcourt S."/>
            <person name="Guigo R."/>
            <person name="Gogendeau D."/>
            <person name="Katinka M."/>
            <person name="Keller A.-M."/>
            <person name="Kissmehl R."/>
            <person name="Klotz C."/>
            <person name="Koll F."/>
            <person name="Le Moue A."/>
            <person name="Lepere C."/>
            <person name="Malinsky S."/>
            <person name="Nowacki M."/>
            <person name="Nowak J.K."/>
            <person name="Plattner H."/>
            <person name="Poulain J."/>
            <person name="Ruiz F."/>
            <person name="Serrano V."/>
            <person name="Zagulski M."/>
            <person name="Dessen P."/>
            <person name="Betermier M."/>
            <person name="Weissenbach J."/>
            <person name="Scarpelli C."/>
            <person name="Schachter V."/>
            <person name="Sperling L."/>
            <person name="Meyer E."/>
            <person name="Cohen J."/>
            <person name="Wincker P."/>
        </authorList>
    </citation>
    <scope>NUCLEOTIDE SEQUENCE [LARGE SCALE GENOMIC DNA]</scope>
    <source>
        <strain evidence="2 3">Stock d4-2</strain>
    </source>
</reference>
<evidence type="ECO:0000256" key="1">
    <source>
        <dbReference type="SAM" id="MobiDB-lite"/>
    </source>
</evidence>
<dbReference type="KEGG" id="ptm:GSPATT00024305001"/>
<proteinExistence type="predicted"/>
<gene>
    <name evidence="2" type="ORF">GSPATT00024305001</name>
</gene>
<dbReference type="Proteomes" id="UP000000600">
    <property type="component" value="Unassembled WGS sequence"/>
</dbReference>
<keyword evidence="3" id="KW-1185">Reference proteome</keyword>
<protein>
    <submittedName>
        <fullName evidence="2">Uncharacterized protein</fullName>
    </submittedName>
</protein>
<dbReference type="HOGENOM" id="CLU_1655586_0_0_1"/>
<evidence type="ECO:0000313" key="2">
    <source>
        <dbReference type="EMBL" id="CAK91576.1"/>
    </source>
</evidence>
<accession>A0E8F9</accession>